<feature type="compositionally biased region" description="Basic and acidic residues" evidence="1">
    <location>
        <begin position="9"/>
        <end position="22"/>
    </location>
</feature>
<evidence type="ECO:0008006" key="4">
    <source>
        <dbReference type="Google" id="ProtNLM"/>
    </source>
</evidence>
<proteinExistence type="predicted"/>
<keyword evidence="3" id="KW-1185">Reference proteome</keyword>
<accession>A0ABU2G5Q4</accession>
<dbReference type="Pfam" id="PF24461">
    <property type="entry name" value="DUF7576"/>
    <property type="match status" value="1"/>
</dbReference>
<dbReference type="RefSeq" id="WP_310930114.1">
    <property type="nucleotide sequence ID" value="NZ_JAMQOQ010000005.1"/>
</dbReference>
<evidence type="ECO:0000313" key="2">
    <source>
        <dbReference type="EMBL" id="MDS0296127.1"/>
    </source>
</evidence>
<feature type="region of interest" description="Disordered" evidence="1">
    <location>
        <begin position="1"/>
        <end position="22"/>
    </location>
</feature>
<evidence type="ECO:0000256" key="1">
    <source>
        <dbReference type="SAM" id="MobiDB-lite"/>
    </source>
</evidence>
<protein>
    <recommendedName>
        <fullName evidence="4">TRASH domain-containing protein</fullName>
    </recommendedName>
</protein>
<comment type="caution">
    <text evidence="2">The sequence shown here is derived from an EMBL/GenBank/DDBJ whole genome shotgun (WGS) entry which is preliminary data.</text>
</comment>
<dbReference type="InterPro" id="IPR055998">
    <property type="entry name" value="DUF7576"/>
</dbReference>
<name>A0ABU2G5Q4_9EURY</name>
<evidence type="ECO:0000313" key="3">
    <source>
        <dbReference type="Proteomes" id="UP001254813"/>
    </source>
</evidence>
<gene>
    <name evidence="2" type="ORF">NDI79_18280</name>
</gene>
<dbReference type="EMBL" id="JAMQOQ010000005">
    <property type="protein sequence ID" value="MDS0296127.1"/>
    <property type="molecule type" value="Genomic_DNA"/>
</dbReference>
<organism evidence="2 3">
    <name type="scientific">Halogeometricum luteum</name>
    <dbReference type="NCBI Taxonomy" id="2950537"/>
    <lineage>
        <taxon>Archaea</taxon>
        <taxon>Methanobacteriati</taxon>
        <taxon>Methanobacteriota</taxon>
        <taxon>Stenosarchaea group</taxon>
        <taxon>Halobacteria</taxon>
        <taxon>Halobacteriales</taxon>
        <taxon>Haloferacaceae</taxon>
        <taxon>Halogeometricum</taxon>
    </lineage>
</organism>
<reference evidence="2 3" key="1">
    <citation type="submission" date="2022-06" db="EMBL/GenBank/DDBJ databases">
        <title>Halogeometricum sp. a new haloarchaeum isolate from saline soil.</title>
        <authorList>
            <person name="Strakova D."/>
            <person name="Galisteo C."/>
            <person name="Sanchez-Porro C."/>
            <person name="Ventosa A."/>
        </authorList>
    </citation>
    <scope>NUCLEOTIDE SEQUENCE [LARGE SCALE GENOMIC DNA]</scope>
    <source>
        <strain evidence="3">S3BR25-2</strain>
    </source>
</reference>
<sequence>MPTSGNSTDRPDGGSESTEFRVGRVTVGRWTLMRYPDDEAAEEGRRRDDEVAEECRRSDADADGKLCAACGEAVDPTRRHPAAIAPDDSSTVYLFCGDACRTAWMDDGENGRRDG</sequence>
<dbReference type="Proteomes" id="UP001254813">
    <property type="component" value="Unassembled WGS sequence"/>
</dbReference>